<keyword evidence="3" id="KW-1185">Reference proteome</keyword>
<feature type="transmembrane region" description="Helical" evidence="1">
    <location>
        <begin position="202"/>
        <end position="223"/>
    </location>
</feature>
<dbReference type="Proteomes" id="UP001597034">
    <property type="component" value="Unassembled WGS sequence"/>
</dbReference>
<sequence>MNPTELVPLLVVVVLLVSASGADPDRMTVTLQGDHVVQEVEDVHVVAGGTTTVPANASVSGDIYVIGGMARVEGTVDGGVTVLAGNATVGDGATVTGTVRTIAGGGLTVADGATVGTLDRFEPPAANSSPTRRVLTFLLQFLLLGAAGWWLARRQPTLLSNVGHAVTDHPLVSGVVGSLGALSLLVLFVYMAFTLLLLPVSLVGLLGLALVALYAQVVFGYLVGSRLPVDRTDTATVLGVGLVLFAFEVLGAFPVVGALVQLAAIGIGFGAVLNTYFGLQRFEPVSLPGGGD</sequence>
<evidence type="ECO:0000313" key="3">
    <source>
        <dbReference type="Proteomes" id="UP001597034"/>
    </source>
</evidence>
<feature type="transmembrane region" description="Helical" evidence="1">
    <location>
        <begin position="134"/>
        <end position="152"/>
    </location>
</feature>
<dbReference type="AlphaFoldDB" id="A0ABD6DMW0"/>
<feature type="transmembrane region" description="Helical" evidence="1">
    <location>
        <begin position="235"/>
        <end position="253"/>
    </location>
</feature>
<keyword evidence="1" id="KW-0472">Membrane</keyword>
<keyword evidence="1" id="KW-0812">Transmembrane</keyword>
<evidence type="ECO:0000313" key="2">
    <source>
        <dbReference type="EMBL" id="MFD1647542.1"/>
    </source>
</evidence>
<feature type="transmembrane region" description="Helical" evidence="1">
    <location>
        <begin position="259"/>
        <end position="279"/>
    </location>
</feature>
<organism evidence="2 3">
    <name type="scientific">Haloarchaeobius litoreus</name>
    <dbReference type="NCBI Taxonomy" id="755306"/>
    <lineage>
        <taxon>Archaea</taxon>
        <taxon>Methanobacteriati</taxon>
        <taxon>Methanobacteriota</taxon>
        <taxon>Stenosarchaea group</taxon>
        <taxon>Halobacteria</taxon>
        <taxon>Halobacteriales</taxon>
        <taxon>Halorubellaceae</taxon>
        <taxon>Haloarchaeobius</taxon>
    </lineage>
</organism>
<feature type="transmembrane region" description="Helical" evidence="1">
    <location>
        <begin position="172"/>
        <end position="196"/>
    </location>
</feature>
<evidence type="ECO:0000256" key="1">
    <source>
        <dbReference type="SAM" id="Phobius"/>
    </source>
</evidence>
<keyword evidence="1" id="KW-1133">Transmembrane helix</keyword>
<reference evidence="2 3" key="1">
    <citation type="journal article" date="2019" name="Int. J. Syst. Evol. Microbiol.">
        <title>The Global Catalogue of Microorganisms (GCM) 10K type strain sequencing project: providing services to taxonomists for standard genome sequencing and annotation.</title>
        <authorList>
            <consortium name="The Broad Institute Genomics Platform"/>
            <consortium name="The Broad Institute Genome Sequencing Center for Infectious Disease"/>
            <person name="Wu L."/>
            <person name="Ma J."/>
        </authorList>
    </citation>
    <scope>NUCLEOTIDE SEQUENCE [LARGE SCALE GENOMIC DNA]</scope>
    <source>
        <strain evidence="2 3">CGMCC 1.10390</strain>
    </source>
</reference>
<dbReference type="EMBL" id="JBHUDO010000004">
    <property type="protein sequence ID" value="MFD1647542.1"/>
    <property type="molecule type" value="Genomic_DNA"/>
</dbReference>
<comment type="caution">
    <text evidence="2">The sequence shown here is derived from an EMBL/GenBank/DDBJ whole genome shotgun (WGS) entry which is preliminary data.</text>
</comment>
<protein>
    <submittedName>
        <fullName evidence="2">Polymer-forming cytoskeletal protein</fullName>
    </submittedName>
</protein>
<name>A0ABD6DMW0_9EURY</name>
<proteinExistence type="predicted"/>
<dbReference type="RefSeq" id="WP_256401975.1">
    <property type="nucleotide sequence ID" value="NZ_JANHJR010000004.1"/>
</dbReference>
<gene>
    <name evidence="2" type="ORF">ACFSBL_17770</name>
</gene>
<accession>A0ABD6DMW0</accession>